<organism evidence="7 8">
    <name type="scientific">Novosphingobium umbonatum</name>
    <dbReference type="NCBI Taxonomy" id="1908524"/>
    <lineage>
        <taxon>Bacteria</taxon>
        <taxon>Pseudomonadati</taxon>
        <taxon>Pseudomonadota</taxon>
        <taxon>Alphaproteobacteria</taxon>
        <taxon>Sphingomonadales</taxon>
        <taxon>Sphingomonadaceae</taxon>
        <taxon>Novosphingobium</taxon>
    </lineage>
</organism>
<dbReference type="SMART" id="SM00232">
    <property type="entry name" value="JAB_MPN"/>
    <property type="match status" value="1"/>
</dbReference>
<evidence type="ECO:0000259" key="6">
    <source>
        <dbReference type="PROSITE" id="PS50249"/>
    </source>
</evidence>
<dbReference type="GO" id="GO:0008270">
    <property type="term" value="F:zinc ion binding"/>
    <property type="evidence" value="ECO:0007669"/>
    <property type="project" value="TreeGrafter"/>
</dbReference>
<dbReference type="Pfam" id="PF14464">
    <property type="entry name" value="Prok-JAB"/>
    <property type="match status" value="1"/>
</dbReference>
<keyword evidence="3" id="KW-0378">Hydrolase</keyword>
<dbReference type="SUPFAM" id="SSF102712">
    <property type="entry name" value="JAB1/MPN domain"/>
    <property type="match status" value="1"/>
</dbReference>
<name>A0A437NCH3_9SPHN</name>
<keyword evidence="5" id="KW-0482">Metalloprotease</keyword>
<evidence type="ECO:0000313" key="8">
    <source>
        <dbReference type="Proteomes" id="UP000282837"/>
    </source>
</evidence>
<comment type="caution">
    <text evidence="7">The sequence shown here is derived from an EMBL/GenBank/DDBJ whole genome shotgun (WGS) entry which is preliminary data.</text>
</comment>
<evidence type="ECO:0000256" key="2">
    <source>
        <dbReference type="ARBA" id="ARBA00022723"/>
    </source>
</evidence>
<feature type="domain" description="MPN" evidence="6">
    <location>
        <begin position="14"/>
        <end position="144"/>
    </location>
</feature>
<accession>A0A437NCH3</accession>
<keyword evidence="4" id="KW-0862">Zinc</keyword>
<dbReference type="InterPro" id="IPR037518">
    <property type="entry name" value="MPN"/>
</dbReference>
<dbReference type="InterPro" id="IPR028090">
    <property type="entry name" value="JAB_dom_prok"/>
</dbReference>
<keyword evidence="2" id="KW-0479">Metal-binding</keyword>
<keyword evidence="8" id="KW-1185">Reference proteome</keyword>
<dbReference type="GO" id="GO:0008235">
    <property type="term" value="F:metalloexopeptidase activity"/>
    <property type="evidence" value="ECO:0007669"/>
    <property type="project" value="TreeGrafter"/>
</dbReference>
<evidence type="ECO:0000256" key="5">
    <source>
        <dbReference type="ARBA" id="ARBA00023049"/>
    </source>
</evidence>
<dbReference type="InterPro" id="IPR000555">
    <property type="entry name" value="JAMM/MPN+_dom"/>
</dbReference>
<evidence type="ECO:0000256" key="3">
    <source>
        <dbReference type="ARBA" id="ARBA00022801"/>
    </source>
</evidence>
<dbReference type="CDD" id="cd08070">
    <property type="entry name" value="MPN_like"/>
    <property type="match status" value="1"/>
</dbReference>
<dbReference type="Proteomes" id="UP000282837">
    <property type="component" value="Unassembled WGS sequence"/>
</dbReference>
<keyword evidence="1" id="KW-0645">Protease</keyword>
<dbReference type="PANTHER" id="PTHR34858">
    <property type="entry name" value="CYSO-CYSTEINE PEPTIDASE"/>
    <property type="match status" value="1"/>
</dbReference>
<dbReference type="InterPro" id="IPR051929">
    <property type="entry name" value="VirAsm_ModProt"/>
</dbReference>
<dbReference type="PROSITE" id="PS50249">
    <property type="entry name" value="MPN"/>
    <property type="match status" value="1"/>
</dbReference>
<sequence>MVSLSVIHLQMGLEIRLAREIITALHNEAARAHPLEACGLLLGGADGAIRRIQPCANVAPDPARHFEIDPAALIAAWRHHRAGEEALLGFYHSHPSGDSRPSPTDRAMAAHDDMVWAIVAGGEVGWFRDNTEGFLVLSTSLVSD</sequence>
<evidence type="ECO:0000256" key="4">
    <source>
        <dbReference type="ARBA" id="ARBA00022833"/>
    </source>
</evidence>
<reference evidence="7 8" key="1">
    <citation type="submission" date="2019-01" db="EMBL/GenBank/DDBJ databases">
        <authorList>
            <person name="Chen W.-M."/>
        </authorList>
    </citation>
    <scope>NUCLEOTIDE SEQUENCE [LARGE SCALE GENOMIC DNA]</scope>
    <source>
        <strain evidence="7 8">FSY-9</strain>
    </source>
</reference>
<gene>
    <name evidence="7" type="ORF">EOE18_00760</name>
</gene>
<dbReference type="PANTHER" id="PTHR34858:SF1">
    <property type="entry name" value="CYSO-CYSTEINE PEPTIDASE"/>
    <property type="match status" value="1"/>
</dbReference>
<protein>
    <submittedName>
        <fullName evidence="7">M67 family peptidase</fullName>
    </submittedName>
</protein>
<proteinExistence type="predicted"/>
<dbReference type="OrthoDB" id="9802958at2"/>
<dbReference type="GO" id="GO:0006508">
    <property type="term" value="P:proteolysis"/>
    <property type="evidence" value="ECO:0007669"/>
    <property type="project" value="UniProtKB-KW"/>
</dbReference>
<dbReference type="AlphaFoldDB" id="A0A437NCH3"/>
<evidence type="ECO:0000256" key="1">
    <source>
        <dbReference type="ARBA" id="ARBA00022670"/>
    </source>
</evidence>
<evidence type="ECO:0000313" key="7">
    <source>
        <dbReference type="EMBL" id="RVU07654.1"/>
    </source>
</evidence>
<dbReference type="Gene3D" id="3.40.140.10">
    <property type="entry name" value="Cytidine Deaminase, domain 2"/>
    <property type="match status" value="1"/>
</dbReference>
<dbReference type="EMBL" id="SACO01000001">
    <property type="protein sequence ID" value="RVU07654.1"/>
    <property type="molecule type" value="Genomic_DNA"/>
</dbReference>